<reference evidence="5 6" key="1">
    <citation type="journal article" date="2014" name="MBio">
        <title>Comparison of widely used Listeria monocytogenes strains EGD, 10403S, and EGD-e highlights genomic variations underlying differences in pathogenicity.</title>
        <authorList>
            <person name="Becavin C."/>
            <person name="Bouchier C."/>
            <person name="Lechat P."/>
            <person name="Archambaud C."/>
            <person name="Creno S."/>
            <person name="Gouin E."/>
            <person name="Wu Z."/>
            <person name="Kuhbacher A."/>
            <person name="Brisse S."/>
            <person name="Pucciarelli M.G."/>
            <person name="Garcia-del Portillo F."/>
            <person name="Hain T."/>
            <person name="Portnoy D.A."/>
            <person name="Chakraborty T."/>
            <person name="Lecuit M."/>
            <person name="Pizarro-Cerda J."/>
            <person name="Moszer I."/>
            <person name="Bierne H."/>
            <person name="Cossart P."/>
        </authorList>
    </citation>
    <scope>NUCLEOTIDE SEQUENCE [LARGE SCALE GENOMIC DNA]</scope>
    <source>
        <strain evidence="6">EGD / Mackaness</strain>
    </source>
</reference>
<feature type="domain" description="GFO/IDH/MocA-like oxidoreductase" evidence="4">
    <location>
        <begin position="131"/>
        <end position="247"/>
    </location>
</feature>
<dbReference type="GO" id="GO:0000166">
    <property type="term" value="F:nucleotide binding"/>
    <property type="evidence" value="ECO:0007669"/>
    <property type="project" value="InterPro"/>
</dbReference>
<dbReference type="Proteomes" id="UP000016703">
    <property type="component" value="Chromosome"/>
</dbReference>
<dbReference type="EMBL" id="HG421741">
    <property type="protein sequence ID" value="CDG44141.1"/>
    <property type="molecule type" value="Genomic_DNA"/>
</dbReference>
<keyword evidence="2" id="KW-0560">Oxidoreductase</keyword>
<feature type="domain" description="Gfo/Idh/MocA-like oxidoreductase N-terminal" evidence="3">
    <location>
        <begin position="5"/>
        <end position="120"/>
    </location>
</feature>
<dbReference type="SUPFAM" id="SSF51735">
    <property type="entry name" value="NAD(P)-binding Rossmann-fold domains"/>
    <property type="match status" value="1"/>
</dbReference>
<dbReference type="KEGG" id="lmod:LMON_0275"/>
<dbReference type="InterPro" id="IPR000683">
    <property type="entry name" value="Gfo/Idh/MocA-like_OxRdtase_N"/>
</dbReference>
<dbReference type="InterPro" id="IPR055170">
    <property type="entry name" value="GFO_IDH_MocA-like_dom"/>
</dbReference>
<dbReference type="InterPro" id="IPR036291">
    <property type="entry name" value="NAD(P)-bd_dom_sf"/>
</dbReference>
<dbReference type="Pfam" id="PF22725">
    <property type="entry name" value="GFO_IDH_MocA_C3"/>
    <property type="match status" value="1"/>
</dbReference>
<comment type="similarity">
    <text evidence="1">Belongs to the Gfo/Idh/MocA family.</text>
</comment>
<dbReference type="Gene3D" id="3.40.50.720">
    <property type="entry name" value="NAD(P)-binding Rossmann-like Domain"/>
    <property type="match status" value="1"/>
</dbReference>
<sequence>MMGNLNWAILGPGSIAHEFAEGMRGMNREIYAVGARSLEKGQAFASQYGIENVYDDFDKMLADPAIDVVYIATPHSNHYEFIMKSLHNGKHVLAEKAITVSSKELNEINVLAKEKGLIVKEAMTIFHMPLYKKLREIVESGAIGKLKIIQVAFGSAKEKDPKNRFYNMDLAGGALLDIGTYALSFARYFLSETPDEVLTTMKKFETGVDEQSGILLKNNEEELAVVSLSFRAKMPKRGVIACEEGFITVDEYPRASRATVTHTATGKVEEIEVGETSKALEYEITAMEESIATGENMTYQLTNDVIAIMSDVRTQWGIKFPFEK</sequence>
<gene>
    <name evidence="5" type="ORF">LMON_0275</name>
</gene>
<dbReference type="Gene3D" id="3.30.360.10">
    <property type="entry name" value="Dihydrodipicolinate Reductase, domain 2"/>
    <property type="match status" value="1"/>
</dbReference>
<evidence type="ECO:0000256" key="1">
    <source>
        <dbReference type="ARBA" id="ARBA00010928"/>
    </source>
</evidence>
<proteinExistence type="inferred from homology"/>
<name>A0A3Q0NB24_LISMG</name>
<organism evidence="5 6">
    <name type="scientific">Listeria monocytogenes serotype 1/2a (strain EGD / Mackaness)</name>
    <dbReference type="NCBI Taxonomy" id="1334565"/>
    <lineage>
        <taxon>Bacteria</taxon>
        <taxon>Bacillati</taxon>
        <taxon>Bacillota</taxon>
        <taxon>Bacilli</taxon>
        <taxon>Bacillales</taxon>
        <taxon>Listeriaceae</taxon>
        <taxon>Listeria</taxon>
    </lineage>
</organism>
<evidence type="ECO:0000256" key="2">
    <source>
        <dbReference type="ARBA" id="ARBA00023002"/>
    </source>
</evidence>
<evidence type="ECO:0000259" key="4">
    <source>
        <dbReference type="Pfam" id="PF22725"/>
    </source>
</evidence>
<accession>A0A3Q0NB24</accession>
<dbReference type="PANTHER" id="PTHR22604">
    <property type="entry name" value="OXIDOREDUCTASES"/>
    <property type="match status" value="1"/>
</dbReference>
<dbReference type="SUPFAM" id="SSF55347">
    <property type="entry name" value="Glyceraldehyde-3-phosphate dehydrogenase-like, C-terminal domain"/>
    <property type="match status" value="1"/>
</dbReference>
<dbReference type="PANTHER" id="PTHR22604:SF105">
    <property type="entry name" value="TRANS-1,2-DIHYDROBENZENE-1,2-DIOL DEHYDROGENASE"/>
    <property type="match status" value="1"/>
</dbReference>
<protein>
    <submittedName>
        <fullName evidence="5">Oxidoreductase, Gfo/Idh/MocA family</fullName>
    </submittedName>
</protein>
<dbReference type="AlphaFoldDB" id="A0A3Q0NB24"/>
<evidence type="ECO:0000313" key="6">
    <source>
        <dbReference type="Proteomes" id="UP000016703"/>
    </source>
</evidence>
<dbReference type="GO" id="GO:0016491">
    <property type="term" value="F:oxidoreductase activity"/>
    <property type="evidence" value="ECO:0007669"/>
    <property type="project" value="UniProtKB-KW"/>
</dbReference>
<evidence type="ECO:0000259" key="3">
    <source>
        <dbReference type="Pfam" id="PF01408"/>
    </source>
</evidence>
<evidence type="ECO:0000313" key="5">
    <source>
        <dbReference type="EMBL" id="CDG44141.1"/>
    </source>
</evidence>
<dbReference type="InterPro" id="IPR050984">
    <property type="entry name" value="Gfo/Idh/MocA_domain"/>
</dbReference>
<dbReference type="Pfam" id="PF01408">
    <property type="entry name" value="GFO_IDH_MocA"/>
    <property type="match status" value="1"/>
</dbReference>